<keyword evidence="2" id="KW-1185">Reference proteome</keyword>
<dbReference type="AlphaFoldDB" id="A0A8H4CL17"/>
<name>A0A8H4CL17_COLGL</name>
<evidence type="ECO:0000313" key="1">
    <source>
        <dbReference type="EMBL" id="KAF3805647.1"/>
    </source>
</evidence>
<dbReference type="EMBL" id="WVTB01000041">
    <property type="protein sequence ID" value="KAF3805647.1"/>
    <property type="molecule type" value="Genomic_DNA"/>
</dbReference>
<protein>
    <submittedName>
        <fullName evidence="1">Uncharacterized protein</fullName>
    </submittedName>
</protein>
<sequence>MLLVDYGMEAPPVRVYRPFADKKAENDMWKCDWPMWHALCAAVSEIAQSCTRGRPVKNIIRKAVICLRFLASISPAAGAVFGKSHYEYDLALMLHHYHTRRTHLQPLEYWKGRTGYQGILQELIKDVPRVGTERLMRKLSVDFNENIDKFVSDYAKRRAMKAVAKRVAVRHGIELVAPKATGLGTPLIELYYKNGLPKREQD</sequence>
<dbReference type="GeneID" id="69012836"/>
<gene>
    <name evidence="1" type="ORF">GCG54_00005686</name>
</gene>
<dbReference type="Proteomes" id="UP000613401">
    <property type="component" value="Unassembled WGS sequence"/>
</dbReference>
<proteinExistence type="predicted"/>
<reference evidence="1" key="1">
    <citation type="journal article" date="2020" name="Phytopathology">
        <title>Genome sequence and comparative analysis of Colletotrichum gloeosporioides isolated from Liriodendron leaves.</title>
        <authorList>
            <person name="Fu F.F."/>
            <person name="Hao Z."/>
            <person name="Wang P."/>
            <person name="Lu Y."/>
            <person name="Xue L.J."/>
            <person name="Wei G."/>
            <person name="Tian Y."/>
            <person name="Baishi H."/>
            <person name="Xu H."/>
            <person name="Shi J."/>
            <person name="Cheng T."/>
            <person name="Wang G."/>
            <person name="Yi Y."/>
            <person name="Chen J."/>
        </authorList>
    </citation>
    <scope>NUCLEOTIDE SEQUENCE</scope>
    <source>
        <strain evidence="1">Lc1</strain>
    </source>
</reference>
<dbReference type="RefSeq" id="XP_045264806.1">
    <property type="nucleotide sequence ID" value="XM_045405704.1"/>
</dbReference>
<comment type="caution">
    <text evidence="1">The sequence shown here is derived from an EMBL/GenBank/DDBJ whole genome shotgun (WGS) entry which is preliminary data.</text>
</comment>
<evidence type="ECO:0000313" key="2">
    <source>
        <dbReference type="Proteomes" id="UP000613401"/>
    </source>
</evidence>
<organism evidence="1 2">
    <name type="scientific">Colletotrichum gloeosporioides</name>
    <name type="common">Anthracnose fungus</name>
    <name type="synonym">Glomerella cingulata</name>
    <dbReference type="NCBI Taxonomy" id="474922"/>
    <lineage>
        <taxon>Eukaryota</taxon>
        <taxon>Fungi</taxon>
        <taxon>Dikarya</taxon>
        <taxon>Ascomycota</taxon>
        <taxon>Pezizomycotina</taxon>
        <taxon>Sordariomycetes</taxon>
        <taxon>Hypocreomycetidae</taxon>
        <taxon>Glomerellales</taxon>
        <taxon>Glomerellaceae</taxon>
        <taxon>Colletotrichum</taxon>
        <taxon>Colletotrichum gloeosporioides species complex</taxon>
    </lineage>
</organism>
<reference evidence="1" key="2">
    <citation type="submission" date="2020-03" db="EMBL/GenBank/DDBJ databases">
        <authorList>
            <person name="Fu F.-F."/>
            <person name="Chen J."/>
        </authorList>
    </citation>
    <scope>NUCLEOTIDE SEQUENCE</scope>
    <source>
        <strain evidence="1">Lc1</strain>
    </source>
</reference>
<accession>A0A8H4CL17</accession>